<evidence type="ECO:0000313" key="3">
    <source>
        <dbReference type="Proteomes" id="UP001153712"/>
    </source>
</evidence>
<gene>
    <name evidence="2" type="ORF">PHYEVI_LOCUS8002</name>
</gene>
<dbReference type="SUPFAM" id="SSF52087">
    <property type="entry name" value="CRAL/TRIO domain"/>
    <property type="match status" value="1"/>
</dbReference>
<dbReference type="GO" id="GO:1902936">
    <property type="term" value="F:phosphatidylinositol bisphosphate binding"/>
    <property type="evidence" value="ECO:0007669"/>
    <property type="project" value="TreeGrafter"/>
</dbReference>
<accession>A0A9P0GYH3</accession>
<dbReference type="Gene3D" id="1.10.8.20">
    <property type="entry name" value="N-terminal domain of phosphatidylinositol transfer protein sec14p"/>
    <property type="match status" value="1"/>
</dbReference>
<dbReference type="CDD" id="cd00170">
    <property type="entry name" value="SEC14"/>
    <property type="match status" value="1"/>
</dbReference>
<dbReference type="Gene3D" id="3.40.525.10">
    <property type="entry name" value="CRAL-TRIO lipid binding domain"/>
    <property type="match status" value="1"/>
</dbReference>
<feature type="domain" description="CRAL-TRIO" evidence="1">
    <location>
        <begin position="160"/>
        <end position="256"/>
    </location>
</feature>
<organism evidence="2 3">
    <name type="scientific">Phyllotreta striolata</name>
    <name type="common">Striped flea beetle</name>
    <name type="synonym">Crioceris striolata</name>
    <dbReference type="NCBI Taxonomy" id="444603"/>
    <lineage>
        <taxon>Eukaryota</taxon>
        <taxon>Metazoa</taxon>
        <taxon>Ecdysozoa</taxon>
        <taxon>Arthropoda</taxon>
        <taxon>Hexapoda</taxon>
        <taxon>Insecta</taxon>
        <taxon>Pterygota</taxon>
        <taxon>Neoptera</taxon>
        <taxon>Endopterygota</taxon>
        <taxon>Coleoptera</taxon>
        <taxon>Polyphaga</taxon>
        <taxon>Cucujiformia</taxon>
        <taxon>Chrysomeloidea</taxon>
        <taxon>Chrysomelidae</taxon>
        <taxon>Galerucinae</taxon>
        <taxon>Alticini</taxon>
        <taxon>Phyllotreta</taxon>
    </lineage>
</organism>
<dbReference type="GO" id="GO:0016020">
    <property type="term" value="C:membrane"/>
    <property type="evidence" value="ECO:0007669"/>
    <property type="project" value="TreeGrafter"/>
</dbReference>
<keyword evidence="3" id="KW-1185">Reference proteome</keyword>
<name>A0A9P0GYH3_PHYSR</name>
<dbReference type="OrthoDB" id="6575879at2759"/>
<dbReference type="AlphaFoldDB" id="A0A9P0GYH3"/>
<dbReference type="SMART" id="SM00516">
    <property type="entry name" value="SEC14"/>
    <property type="match status" value="1"/>
</dbReference>
<sequence length="309" mass="36170">MEDKVNVLQINRKIQLNLALKKYQKSEEDLDECVSVMKNWIITEKCFPEFPDERVLINFLLMNKFDIQNTKQKLQMYYSIREILPEFFKNKHPDSAHMREVAEKMCYIPLPKLTDEGYRVAIVKFVDDNPRNFRVYDFFAHTYNVTEIRLHEDVTAGDILVYDLGNLKVGHFFKLTPVVLKKTSVILEKVYSNRVKQIHILNSPKYAATTISLTKQIMKPKMAARIHVHKRTKTISEHISLGILPRDYGGEEKSLAELNKLWLKKLAEYKGRFDALDSMNVADVRDNSERLTNDEILGFHGDFRKLDVD</sequence>
<reference evidence="2" key="1">
    <citation type="submission" date="2022-01" db="EMBL/GenBank/DDBJ databases">
        <authorList>
            <person name="King R."/>
        </authorList>
    </citation>
    <scope>NUCLEOTIDE SEQUENCE</scope>
</reference>
<proteinExistence type="predicted"/>
<dbReference type="Proteomes" id="UP001153712">
    <property type="component" value="Chromosome 4"/>
</dbReference>
<dbReference type="InterPro" id="IPR036273">
    <property type="entry name" value="CRAL/TRIO_N_dom_sf"/>
</dbReference>
<dbReference type="PRINTS" id="PR00180">
    <property type="entry name" value="CRETINALDHBP"/>
</dbReference>
<protein>
    <recommendedName>
        <fullName evidence="1">CRAL-TRIO domain-containing protein</fullName>
    </recommendedName>
</protein>
<dbReference type="InterPro" id="IPR001251">
    <property type="entry name" value="CRAL-TRIO_dom"/>
</dbReference>
<dbReference type="Pfam" id="PF00650">
    <property type="entry name" value="CRAL_TRIO"/>
    <property type="match status" value="1"/>
</dbReference>
<dbReference type="PANTHER" id="PTHR10174">
    <property type="entry name" value="ALPHA-TOCOPHEROL TRANSFER PROTEIN-RELATED"/>
    <property type="match status" value="1"/>
</dbReference>
<evidence type="ECO:0000259" key="1">
    <source>
        <dbReference type="PROSITE" id="PS50191"/>
    </source>
</evidence>
<dbReference type="PROSITE" id="PS50191">
    <property type="entry name" value="CRAL_TRIO"/>
    <property type="match status" value="1"/>
</dbReference>
<dbReference type="InterPro" id="IPR036865">
    <property type="entry name" value="CRAL-TRIO_dom_sf"/>
</dbReference>
<dbReference type="PANTHER" id="PTHR10174:SF222">
    <property type="entry name" value="GH10083P-RELATED"/>
    <property type="match status" value="1"/>
</dbReference>
<dbReference type="EMBL" id="OU900097">
    <property type="protein sequence ID" value="CAH1184816.1"/>
    <property type="molecule type" value="Genomic_DNA"/>
</dbReference>
<evidence type="ECO:0000313" key="2">
    <source>
        <dbReference type="EMBL" id="CAH1184816.1"/>
    </source>
</evidence>
<dbReference type="SUPFAM" id="SSF46938">
    <property type="entry name" value="CRAL/TRIO N-terminal domain"/>
    <property type="match status" value="1"/>
</dbReference>